<dbReference type="Pfam" id="PF03781">
    <property type="entry name" value="FGE-sulfatase"/>
    <property type="match status" value="1"/>
</dbReference>
<feature type="domain" description="Sulfatase-modifying factor enzyme-like" evidence="2">
    <location>
        <begin position="25"/>
        <end position="195"/>
    </location>
</feature>
<proteinExistence type="predicted"/>
<dbReference type="EMBL" id="JADWYR010000002">
    <property type="protein sequence ID" value="MBG9377889.1"/>
    <property type="molecule type" value="Genomic_DNA"/>
</dbReference>
<name>A0A931MDS1_9BACT</name>
<dbReference type="Gene3D" id="3.90.1580.10">
    <property type="entry name" value="paralog of FGE (formylglycine-generating enzyme)"/>
    <property type="match status" value="1"/>
</dbReference>
<feature type="chain" id="PRO_5037864683" evidence="1">
    <location>
        <begin position="22"/>
        <end position="285"/>
    </location>
</feature>
<keyword evidence="1" id="KW-0732">Signal</keyword>
<dbReference type="AlphaFoldDB" id="A0A931MDS1"/>
<dbReference type="Proteomes" id="UP000628448">
    <property type="component" value="Unassembled WGS sequence"/>
</dbReference>
<comment type="caution">
    <text evidence="3">The sequence shown here is derived from an EMBL/GenBank/DDBJ whole genome shotgun (WGS) entry which is preliminary data.</text>
</comment>
<accession>A0A931MDS1</accession>
<dbReference type="InterPro" id="IPR042095">
    <property type="entry name" value="SUMF_sf"/>
</dbReference>
<dbReference type="InterPro" id="IPR016187">
    <property type="entry name" value="CTDL_fold"/>
</dbReference>
<evidence type="ECO:0000256" key="1">
    <source>
        <dbReference type="SAM" id="SignalP"/>
    </source>
</evidence>
<feature type="signal peptide" evidence="1">
    <location>
        <begin position="1"/>
        <end position="21"/>
    </location>
</feature>
<protein>
    <submittedName>
        <fullName evidence="3">SUMF1/EgtB/PvdO family nonheme iron enzyme</fullName>
    </submittedName>
</protein>
<dbReference type="RefSeq" id="WP_196991951.1">
    <property type="nucleotide sequence ID" value="NZ_JADWYR010000002.1"/>
</dbReference>
<reference evidence="3" key="1">
    <citation type="submission" date="2020-11" db="EMBL/GenBank/DDBJ databases">
        <title>Bacterial whole genome sequence for Panacibacter sp. DH6.</title>
        <authorList>
            <person name="Le V."/>
            <person name="Ko S."/>
            <person name="Ahn C.-Y."/>
            <person name="Oh H.-M."/>
        </authorList>
    </citation>
    <scope>NUCLEOTIDE SEQUENCE</scope>
    <source>
        <strain evidence="3">DH6</strain>
    </source>
</reference>
<keyword evidence="4" id="KW-1185">Reference proteome</keyword>
<evidence type="ECO:0000313" key="3">
    <source>
        <dbReference type="EMBL" id="MBG9377889.1"/>
    </source>
</evidence>
<evidence type="ECO:0000313" key="4">
    <source>
        <dbReference type="Proteomes" id="UP000628448"/>
    </source>
</evidence>
<gene>
    <name evidence="3" type="ORF">I5907_16735</name>
</gene>
<dbReference type="InterPro" id="IPR005532">
    <property type="entry name" value="SUMF_dom"/>
</dbReference>
<dbReference type="SUPFAM" id="SSF56436">
    <property type="entry name" value="C-type lectin-like"/>
    <property type="match status" value="1"/>
</dbReference>
<organism evidence="3 4">
    <name type="scientific">Panacibacter microcysteis</name>
    <dbReference type="NCBI Taxonomy" id="2793269"/>
    <lineage>
        <taxon>Bacteria</taxon>
        <taxon>Pseudomonadati</taxon>
        <taxon>Bacteroidota</taxon>
        <taxon>Chitinophagia</taxon>
        <taxon>Chitinophagales</taxon>
        <taxon>Chitinophagaceae</taxon>
        <taxon>Panacibacter</taxon>
    </lineage>
</organism>
<sequence>MTRTLPMACLAMLLFALPAPAQKLKTAPPGTIFLKDNIYIDRLPVTNNAYKEFLFAVQQFWSEKTHEAIPRLPLYGLKFIDDPAVRIVDKYDADVVDSFFLTPDPAFSERMKIPGQLVVDLATNLTMEYYTKALLYKNNPVIYITHEQAAMFCKWRSDMVMLHYALKSSGKGERKRYYSKVNYRLMTEDEWKYAYNALGNVLLSDFGIRADFNKKSFAGYAPVDSRKAENSFSIYANNFAEILLDKKAIIGALFNENSQAAQNIITSKYAPASNVGFRCVCEVEQ</sequence>
<evidence type="ECO:0000259" key="2">
    <source>
        <dbReference type="Pfam" id="PF03781"/>
    </source>
</evidence>